<accession>A0A7W4UJY8</accession>
<evidence type="ECO:0000313" key="2">
    <source>
        <dbReference type="EMBL" id="MBB2925530.1"/>
    </source>
</evidence>
<sequence>MTTSEKRPATAEYEPPAVRWPALAAAAWVGAFCVIAGSALIRSRVQGASSDGQDVVVLAIGLRLVTVVLALASIQSWGRRLPDWLVLGGLWGAAAVQIVYPVAETLVKVAILAGLMEPLDKGISNMTAEGWFNFGATWLVWGVPGALFAVAAVTFGRRVPHAARWAVLAIMAGLVLLGGLGLLIG</sequence>
<feature type="transmembrane region" description="Helical" evidence="1">
    <location>
        <begin position="162"/>
        <end position="184"/>
    </location>
</feature>
<dbReference type="RefSeq" id="WP_183298238.1">
    <property type="nucleotide sequence ID" value="NZ_JACHVX010000011.1"/>
</dbReference>
<feature type="transmembrane region" description="Helical" evidence="1">
    <location>
        <begin position="98"/>
        <end position="119"/>
    </location>
</feature>
<feature type="transmembrane region" description="Helical" evidence="1">
    <location>
        <begin position="20"/>
        <end position="43"/>
    </location>
</feature>
<organism evidence="2 3">
    <name type="scientific">Cellulomonas cellasea</name>
    <dbReference type="NCBI Taxonomy" id="43670"/>
    <lineage>
        <taxon>Bacteria</taxon>
        <taxon>Bacillati</taxon>
        <taxon>Actinomycetota</taxon>
        <taxon>Actinomycetes</taxon>
        <taxon>Micrococcales</taxon>
        <taxon>Cellulomonadaceae</taxon>
        <taxon>Cellulomonas</taxon>
    </lineage>
</organism>
<reference evidence="2 3" key="1">
    <citation type="submission" date="2020-08" db="EMBL/GenBank/DDBJ databases">
        <title>The Agave Microbiome: Exploring the role of microbial communities in plant adaptations to desert environments.</title>
        <authorList>
            <person name="Partida-Martinez L.P."/>
        </authorList>
    </citation>
    <scope>NUCLEOTIDE SEQUENCE [LARGE SCALE GENOMIC DNA]</scope>
    <source>
        <strain evidence="2 3">RAS26</strain>
    </source>
</reference>
<dbReference type="EMBL" id="JACHVX010000011">
    <property type="protein sequence ID" value="MBB2925530.1"/>
    <property type="molecule type" value="Genomic_DNA"/>
</dbReference>
<dbReference type="AlphaFoldDB" id="A0A7W4UJY8"/>
<dbReference type="Proteomes" id="UP000518206">
    <property type="component" value="Unassembled WGS sequence"/>
</dbReference>
<evidence type="ECO:0000256" key="1">
    <source>
        <dbReference type="SAM" id="Phobius"/>
    </source>
</evidence>
<keyword evidence="1" id="KW-1133">Transmembrane helix</keyword>
<feature type="transmembrane region" description="Helical" evidence="1">
    <location>
        <begin position="131"/>
        <end position="156"/>
    </location>
</feature>
<name>A0A7W4UJY8_9CELL</name>
<reference evidence="2 3" key="2">
    <citation type="submission" date="2020-08" db="EMBL/GenBank/DDBJ databases">
        <authorList>
            <person name="Partida-Martinez L."/>
            <person name="Huntemann M."/>
            <person name="Clum A."/>
            <person name="Wang J."/>
            <person name="Palaniappan K."/>
            <person name="Ritter S."/>
            <person name="Chen I.-M."/>
            <person name="Stamatis D."/>
            <person name="Reddy T."/>
            <person name="O'Malley R."/>
            <person name="Daum C."/>
            <person name="Shapiro N."/>
            <person name="Ivanova N."/>
            <person name="Kyrpides N."/>
            <person name="Woyke T."/>
        </authorList>
    </citation>
    <scope>NUCLEOTIDE SEQUENCE [LARGE SCALE GENOMIC DNA]</scope>
    <source>
        <strain evidence="2 3">RAS26</strain>
    </source>
</reference>
<keyword evidence="1" id="KW-0812">Transmembrane</keyword>
<proteinExistence type="predicted"/>
<comment type="caution">
    <text evidence="2">The sequence shown here is derived from an EMBL/GenBank/DDBJ whole genome shotgun (WGS) entry which is preliminary data.</text>
</comment>
<gene>
    <name evidence="2" type="ORF">FHR80_004477</name>
</gene>
<evidence type="ECO:0000313" key="3">
    <source>
        <dbReference type="Proteomes" id="UP000518206"/>
    </source>
</evidence>
<keyword evidence="1" id="KW-0472">Membrane</keyword>
<feature type="transmembrane region" description="Helical" evidence="1">
    <location>
        <begin position="55"/>
        <end position="78"/>
    </location>
</feature>
<protein>
    <submittedName>
        <fullName evidence="2">Uncharacterized protein</fullName>
    </submittedName>
</protein>